<keyword evidence="3" id="KW-0067">ATP-binding</keyword>
<protein>
    <recommendedName>
        <fullName evidence="8">Helicase ATP-binding domain-containing protein</fullName>
    </recommendedName>
</protein>
<dbReference type="Gene3D" id="3.40.50.10810">
    <property type="entry name" value="Tandem AAA-ATPase domain"/>
    <property type="match status" value="1"/>
</dbReference>
<reference evidence="6 7" key="1">
    <citation type="journal article" date="2019" name="Nat. Ecol. Evol.">
        <title>Megaphylogeny resolves global patterns of mushroom evolution.</title>
        <authorList>
            <person name="Varga T."/>
            <person name="Krizsan K."/>
            <person name="Foldi C."/>
            <person name="Dima B."/>
            <person name="Sanchez-Garcia M."/>
            <person name="Sanchez-Ramirez S."/>
            <person name="Szollosi G.J."/>
            <person name="Szarkandi J.G."/>
            <person name="Papp V."/>
            <person name="Albert L."/>
            <person name="Andreopoulos W."/>
            <person name="Angelini C."/>
            <person name="Antonin V."/>
            <person name="Barry K.W."/>
            <person name="Bougher N.L."/>
            <person name="Buchanan P."/>
            <person name="Buyck B."/>
            <person name="Bense V."/>
            <person name="Catcheside P."/>
            <person name="Chovatia M."/>
            <person name="Cooper J."/>
            <person name="Damon W."/>
            <person name="Desjardin D."/>
            <person name="Finy P."/>
            <person name="Geml J."/>
            <person name="Haridas S."/>
            <person name="Hughes K."/>
            <person name="Justo A."/>
            <person name="Karasinski D."/>
            <person name="Kautmanova I."/>
            <person name="Kiss B."/>
            <person name="Kocsube S."/>
            <person name="Kotiranta H."/>
            <person name="LaButti K.M."/>
            <person name="Lechner B.E."/>
            <person name="Liimatainen K."/>
            <person name="Lipzen A."/>
            <person name="Lukacs Z."/>
            <person name="Mihaltcheva S."/>
            <person name="Morgado L.N."/>
            <person name="Niskanen T."/>
            <person name="Noordeloos M.E."/>
            <person name="Ohm R.A."/>
            <person name="Ortiz-Santana B."/>
            <person name="Ovrebo C."/>
            <person name="Racz N."/>
            <person name="Riley R."/>
            <person name="Savchenko A."/>
            <person name="Shiryaev A."/>
            <person name="Soop K."/>
            <person name="Spirin V."/>
            <person name="Szebenyi C."/>
            <person name="Tomsovsky M."/>
            <person name="Tulloss R.E."/>
            <person name="Uehling J."/>
            <person name="Grigoriev I.V."/>
            <person name="Vagvolgyi C."/>
            <person name="Papp T."/>
            <person name="Martin F.M."/>
            <person name="Miettinen O."/>
            <person name="Hibbett D.S."/>
            <person name="Nagy L.G."/>
        </authorList>
    </citation>
    <scope>NUCLEOTIDE SEQUENCE [LARGE SCALE GENOMIC DNA]</scope>
    <source>
        <strain evidence="6 7">FP101781</strain>
    </source>
</reference>
<feature type="domain" description="Helicase C-terminal" evidence="5">
    <location>
        <begin position="296"/>
        <end position="373"/>
    </location>
</feature>
<dbReference type="EMBL" id="QPFP01000184">
    <property type="protein sequence ID" value="TEB19573.1"/>
    <property type="molecule type" value="Genomic_DNA"/>
</dbReference>
<dbReference type="Gene3D" id="3.40.50.300">
    <property type="entry name" value="P-loop containing nucleotide triphosphate hydrolases"/>
    <property type="match status" value="1"/>
</dbReference>
<evidence type="ECO:0008006" key="8">
    <source>
        <dbReference type="Google" id="ProtNLM"/>
    </source>
</evidence>
<organism evidence="6 7">
    <name type="scientific">Coprinellus micaceus</name>
    <name type="common">Glistening ink-cap mushroom</name>
    <name type="synonym">Coprinus micaceus</name>
    <dbReference type="NCBI Taxonomy" id="71717"/>
    <lineage>
        <taxon>Eukaryota</taxon>
        <taxon>Fungi</taxon>
        <taxon>Dikarya</taxon>
        <taxon>Basidiomycota</taxon>
        <taxon>Agaricomycotina</taxon>
        <taxon>Agaricomycetes</taxon>
        <taxon>Agaricomycetidae</taxon>
        <taxon>Agaricales</taxon>
        <taxon>Agaricineae</taxon>
        <taxon>Psathyrellaceae</taxon>
        <taxon>Coprinellus</taxon>
    </lineage>
</organism>
<keyword evidence="7" id="KW-1185">Reference proteome</keyword>
<sequence length="397" mass="44436">MKLTLPLQTLFTEFRDLYQQPNDQEKRDFPWSLPGKKLVYDAKAGSTLFGREYLSVVLDEAHFCRNPGPTHWGPLALMQKAKSRLIMTATPVQTRVEDIGAMGRLANLSHFSSQAFADEVAADAAELRRAKQNDPSTMRTLQLEASRRMQLQFAGALICRSVDSKDFNGDPLLSLPEKKVYHVHFQLKPWESEFVDKSLTQEAFEQMAMAKMQGIQTESLFSNERLTVTFPRENRKEPLPKVGSKRVWKDLGEPTKITGTKDLAVYLLLGDDAPAPIVGEGGITYPPYAPSPTTARTRKILIYQEFPVYSDLLRDVLGVYGVRALALNGSMTYPARERVVKLFKISTDYRCLIISKVGAVGLNLTDADTLIFLVIAPLIVPHFHSLTQIPGPAVVLR</sequence>
<dbReference type="Pfam" id="PF00176">
    <property type="entry name" value="SNF2-rel_dom"/>
    <property type="match status" value="1"/>
</dbReference>
<dbReference type="InterPro" id="IPR027417">
    <property type="entry name" value="P-loop_NTPase"/>
</dbReference>
<evidence type="ECO:0000259" key="4">
    <source>
        <dbReference type="Pfam" id="PF00176"/>
    </source>
</evidence>
<keyword evidence="2" id="KW-0378">Hydrolase</keyword>
<dbReference type="OrthoDB" id="3270319at2759"/>
<dbReference type="STRING" id="71717.A0A4Y7SCV4"/>
<dbReference type="Proteomes" id="UP000298030">
    <property type="component" value="Unassembled WGS sequence"/>
</dbReference>
<dbReference type="InterPro" id="IPR001650">
    <property type="entry name" value="Helicase_C-like"/>
</dbReference>
<evidence type="ECO:0000259" key="5">
    <source>
        <dbReference type="Pfam" id="PF00271"/>
    </source>
</evidence>
<dbReference type="Pfam" id="PF00271">
    <property type="entry name" value="Helicase_C"/>
    <property type="match status" value="1"/>
</dbReference>
<evidence type="ECO:0000313" key="6">
    <source>
        <dbReference type="EMBL" id="TEB19573.1"/>
    </source>
</evidence>
<evidence type="ECO:0000256" key="2">
    <source>
        <dbReference type="ARBA" id="ARBA00022801"/>
    </source>
</evidence>
<evidence type="ECO:0000256" key="1">
    <source>
        <dbReference type="ARBA" id="ARBA00022741"/>
    </source>
</evidence>
<evidence type="ECO:0000256" key="3">
    <source>
        <dbReference type="ARBA" id="ARBA00022840"/>
    </source>
</evidence>
<comment type="caution">
    <text evidence="6">The sequence shown here is derived from an EMBL/GenBank/DDBJ whole genome shotgun (WGS) entry which is preliminary data.</text>
</comment>
<dbReference type="PANTHER" id="PTHR45626">
    <property type="entry name" value="TRANSCRIPTION TERMINATION FACTOR 2-RELATED"/>
    <property type="match status" value="1"/>
</dbReference>
<accession>A0A4Y7SCV4</accession>
<dbReference type="AlphaFoldDB" id="A0A4Y7SCV4"/>
<keyword evidence="1" id="KW-0547">Nucleotide-binding</keyword>
<dbReference type="InterPro" id="IPR049730">
    <property type="entry name" value="SNF2/RAD54-like_C"/>
</dbReference>
<proteinExistence type="predicted"/>
<name>A0A4Y7SCV4_COPMI</name>
<dbReference type="InterPro" id="IPR038718">
    <property type="entry name" value="SNF2-like_sf"/>
</dbReference>
<feature type="domain" description="SNF2 N-terminal" evidence="4">
    <location>
        <begin position="55"/>
        <end position="216"/>
    </location>
</feature>
<dbReference type="CDD" id="cd18793">
    <property type="entry name" value="SF2_C_SNF"/>
    <property type="match status" value="1"/>
</dbReference>
<dbReference type="GO" id="GO:0006281">
    <property type="term" value="P:DNA repair"/>
    <property type="evidence" value="ECO:0007669"/>
    <property type="project" value="TreeGrafter"/>
</dbReference>
<dbReference type="GO" id="GO:0005524">
    <property type="term" value="F:ATP binding"/>
    <property type="evidence" value="ECO:0007669"/>
    <property type="project" value="UniProtKB-KW"/>
</dbReference>
<dbReference type="InterPro" id="IPR050628">
    <property type="entry name" value="SNF2_RAD54_helicase_TF"/>
</dbReference>
<dbReference type="SUPFAM" id="SSF52540">
    <property type="entry name" value="P-loop containing nucleoside triphosphate hydrolases"/>
    <property type="match status" value="1"/>
</dbReference>
<dbReference type="GO" id="GO:0005634">
    <property type="term" value="C:nucleus"/>
    <property type="evidence" value="ECO:0007669"/>
    <property type="project" value="TreeGrafter"/>
</dbReference>
<evidence type="ECO:0000313" key="7">
    <source>
        <dbReference type="Proteomes" id="UP000298030"/>
    </source>
</evidence>
<gene>
    <name evidence="6" type="ORF">FA13DRAFT_1646687</name>
</gene>
<dbReference type="GO" id="GO:0008094">
    <property type="term" value="F:ATP-dependent activity, acting on DNA"/>
    <property type="evidence" value="ECO:0007669"/>
    <property type="project" value="TreeGrafter"/>
</dbReference>
<dbReference type="InterPro" id="IPR000330">
    <property type="entry name" value="SNF2_N"/>
</dbReference>
<dbReference type="GO" id="GO:0016787">
    <property type="term" value="F:hydrolase activity"/>
    <property type="evidence" value="ECO:0007669"/>
    <property type="project" value="UniProtKB-KW"/>
</dbReference>